<evidence type="ECO:0008006" key="4">
    <source>
        <dbReference type="Google" id="ProtNLM"/>
    </source>
</evidence>
<evidence type="ECO:0000313" key="2">
    <source>
        <dbReference type="EMBL" id="KAB7530226.1"/>
    </source>
</evidence>
<keyword evidence="1" id="KW-0812">Transmembrane</keyword>
<protein>
    <recommendedName>
        <fullName evidence="4">ABC transporter permease</fullName>
    </recommendedName>
</protein>
<sequence length="222" mass="25655">MLKAIVYKEWIKIKRVSLFLLLIGVLIVIGIYSNVRHELIIKDAESYWNGILQQRAIWFYVLKFVPLIVGLLIAVAQFVPEIVDKRIKLTLHLPTNEETIVLKMVLFGFFCTTLILSVFMGMFLGMGAYFFPQEIVWVSFLTTAPWFLAGIAAYFLISFIVLEPLWKQRIFYMLFGAAFLGTFFKGNFPGTNEYLLWPFVGLIACISIATLFSIYRFRKGEM</sequence>
<feature type="transmembrane region" description="Helical" evidence="1">
    <location>
        <begin position="100"/>
        <end position="131"/>
    </location>
</feature>
<dbReference type="Proteomes" id="UP000429785">
    <property type="component" value="Unassembled WGS sequence"/>
</dbReference>
<dbReference type="RefSeq" id="WP_152130159.1">
    <property type="nucleotide sequence ID" value="NZ_WELG01000001.1"/>
</dbReference>
<dbReference type="AlphaFoldDB" id="A0A6I1DXI0"/>
<evidence type="ECO:0000256" key="1">
    <source>
        <dbReference type="SAM" id="Phobius"/>
    </source>
</evidence>
<reference evidence="2 3" key="1">
    <citation type="submission" date="2019-10" db="EMBL/GenBank/DDBJ databases">
        <title>Muricauda olearia CL-SS4 JCM15563 genome.</title>
        <authorList>
            <person name="Liu L."/>
        </authorList>
    </citation>
    <scope>NUCLEOTIDE SEQUENCE [LARGE SCALE GENOMIC DNA]</scope>
    <source>
        <strain evidence="2 3">CL-SS4</strain>
    </source>
</reference>
<dbReference type="EMBL" id="WELG01000001">
    <property type="protein sequence ID" value="KAB7530226.1"/>
    <property type="molecule type" value="Genomic_DNA"/>
</dbReference>
<dbReference type="OrthoDB" id="5764958at2"/>
<comment type="caution">
    <text evidence="2">The sequence shown here is derived from an EMBL/GenBank/DDBJ whole genome shotgun (WGS) entry which is preliminary data.</text>
</comment>
<name>A0A6I1DXI0_9FLAO</name>
<organism evidence="2 3">
    <name type="scientific">Flagellimonas olearia</name>
    <dbReference type="NCBI Taxonomy" id="552546"/>
    <lineage>
        <taxon>Bacteria</taxon>
        <taxon>Pseudomonadati</taxon>
        <taxon>Bacteroidota</taxon>
        <taxon>Flavobacteriia</taxon>
        <taxon>Flavobacteriales</taxon>
        <taxon>Flavobacteriaceae</taxon>
        <taxon>Flagellimonas</taxon>
    </lineage>
</organism>
<gene>
    <name evidence="2" type="ORF">F8C76_01575</name>
</gene>
<keyword evidence="1" id="KW-1133">Transmembrane helix</keyword>
<keyword evidence="1" id="KW-0472">Membrane</keyword>
<proteinExistence type="predicted"/>
<feature type="transmembrane region" description="Helical" evidence="1">
    <location>
        <begin position="137"/>
        <end position="162"/>
    </location>
</feature>
<feature type="transmembrane region" description="Helical" evidence="1">
    <location>
        <begin position="55"/>
        <end position="79"/>
    </location>
</feature>
<feature type="transmembrane region" description="Helical" evidence="1">
    <location>
        <begin position="16"/>
        <end position="35"/>
    </location>
</feature>
<feature type="transmembrane region" description="Helical" evidence="1">
    <location>
        <begin position="194"/>
        <end position="215"/>
    </location>
</feature>
<evidence type="ECO:0000313" key="3">
    <source>
        <dbReference type="Proteomes" id="UP000429785"/>
    </source>
</evidence>
<feature type="transmembrane region" description="Helical" evidence="1">
    <location>
        <begin position="169"/>
        <end position="188"/>
    </location>
</feature>
<accession>A0A6I1DXI0</accession>